<protein>
    <submittedName>
        <fullName evidence="5">KipI antagonist</fullName>
    </submittedName>
</protein>
<keyword evidence="3" id="KW-0067">ATP-binding</keyword>
<dbReference type="EMBL" id="CP027059">
    <property type="protein sequence ID" value="UQZ85427.1"/>
    <property type="molecule type" value="Genomic_DNA"/>
</dbReference>
<name>A0ABY4RTW4_9BACL</name>
<dbReference type="InterPro" id="IPR052708">
    <property type="entry name" value="PxpC"/>
</dbReference>
<dbReference type="Proteomes" id="UP001057134">
    <property type="component" value="Chromosome"/>
</dbReference>
<keyword evidence="1" id="KW-0547">Nucleotide-binding</keyword>
<keyword evidence="2" id="KW-0378">Hydrolase</keyword>
<dbReference type="Gene3D" id="2.40.100.10">
    <property type="entry name" value="Cyclophilin-like"/>
    <property type="match status" value="1"/>
</dbReference>
<feature type="domain" description="Carboxyltransferase" evidence="4">
    <location>
        <begin position="24"/>
        <end position="322"/>
    </location>
</feature>
<dbReference type="NCBIfam" id="TIGR00724">
    <property type="entry name" value="urea_amlyse_rel"/>
    <property type="match status" value="1"/>
</dbReference>
<reference evidence="5" key="1">
    <citation type="submission" date="2018-02" db="EMBL/GenBank/DDBJ databases">
        <authorList>
            <person name="Kim S.-K."/>
            <person name="Jung H.-I."/>
            <person name="Lee S.-W."/>
        </authorList>
    </citation>
    <scope>NUCLEOTIDE SEQUENCE</scope>
    <source>
        <strain evidence="5">SK3146</strain>
    </source>
</reference>
<gene>
    <name evidence="5" type="primary">kipA_1</name>
    <name evidence="5" type="ORF">SK3146_04716</name>
</gene>
<dbReference type="SUPFAM" id="SSF50891">
    <property type="entry name" value="Cyclophilin-like"/>
    <property type="match status" value="1"/>
</dbReference>
<evidence type="ECO:0000256" key="1">
    <source>
        <dbReference type="ARBA" id="ARBA00022741"/>
    </source>
</evidence>
<evidence type="ECO:0000259" key="4">
    <source>
        <dbReference type="SMART" id="SM00797"/>
    </source>
</evidence>
<dbReference type="SMART" id="SM00797">
    <property type="entry name" value="AHS2"/>
    <property type="match status" value="1"/>
</dbReference>
<dbReference type="InterPro" id="IPR003778">
    <property type="entry name" value="CT_A_B"/>
</dbReference>
<evidence type="ECO:0000256" key="2">
    <source>
        <dbReference type="ARBA" id="ARBA00022801"/>
    </source>
</evidence>
<proteinExistence type="predicted"/>
<keyword evidence="6" id="KW-1185">Reference proteome</keyword>
<reference evidence="5" key="2">
    <citation type="journal article" date="2021" name="J Anim Sci Technol">
        <title>Complete genome sequence of Paenibacillus konkukensis sp. nov. SK3146 as a potential probiotic strain.</title>
        <authorList>
            <person name="Jung H.I."/>
            <person name="Park S."/>
            <person name="Niu K.M."/>
            <person name="Lee S.W."/>
            <person name="Kothari D."/>
            <person name="Yi K.J."/>
            <person name="Kim S.K."/>
        </authorList>
    </citation>
    <scope>NUCLEOTIDE SEQUENCE</scope>
    <source>
        <strain evidence="5">SK3146</strain>
    </source>
</reference>
<evidence type="ECO:0000313" key="6">
    <source>
        <dbReference type="Proteomes" id="UP001057134"/>
    </source>
</evidence>
<dbReference type="Pfam" id="PF02626">
    <property type="entry name" value="CT_A_B"/>
    <property type="match status" value="1"/>
</dbReference>
<sequence>MSLKLIHPGLLTTVQDLGRTGYQQYGVVVSGAMDRLSLRIANMLVGNREDEAALEITLRGPELAVQQDTLLAICGADLSPTVDGIALPQWRPVLVGTGGVVRFGPCRSGCRAYVAVAGGIDVPQVLGSRSTYLRGGLGGFEGRMLKAGDVVKQGPAGERSARLAKRLTERLTPDRPFQAAAWHIHPPHMAAVSEPLGVRVTPGAQLGRLDQDSRKRLFGSVFEVSPQSDRMGYRLQGAALRQTSTEELLSEAVPPGTVQLPSDGSPIILLADRQTTGGYPRIAHVVSADLPALGQAKPGDKLRFRPVTLEQAERLYLLQEREMAQIRMGIRLKLQNKMDKEM</sequence>
<dbReference type="RefSeq" id="WP_249861059.1">
    <property type="nucleotide sequence ID" value="NZ_CP027059.1"/>
</dbReference>
<organism evidence="5 6">
    <name type="scientific">Paenibacillus konkukensis</name>
    <dbReference type="NCBI Taxonomy" id="2020716"/>
    <lineage>
        <taxon>Bacteria</taxon>
        <taxon>Bacillati</taxon>
        <taxon>Bacillota</taxon>
        <taxon>Bacilli</taxon>
        <taxon>Bacillales</taxon>
        <taxon>Paenibacillaceae</taxon>
        <taxon>Paenibacillus</taxon>
    </lineage>
</organism>
<dbReference type="PANTHER" id="PTHR43309:SF5">
    <property type="entry name" value="5-OXOPROLINASE SUBUNIT C"/>
    <property type="match status" value="1"/>
</dbReference>
<accession>A0ABY4RTW4</accession>
<evidence type="ECO:0000256" key="3">
    <source>
        <dbReference type="ARBA" id="ARBA00022840"/>
    </source>
</evidence>
<dbReference type="PANTHER" id="PTHR43309">
    <property type="entry name" value="5-OXOPROLINASE SUBUNIT C"/>
    <property type="match status" value="1"/>
</dbReference>
<dbReference type="InterPro" id="IPR029000">
    <property type="entry name" value="Cyclophilin-like_dom_sf"/>
</dbReference>
<evidence type="ECO:0000313" key="5">
    <source>
        <dbReference type="EMBL" id="UQZ85427.1"/>
    </source>
</evidence>